<gene>
    <name evidence="2" type="ORF">EL007_24715</name>
    <name evidence="1" type="ORF">ELZ88_24235</name>
</gene>
<geneLocation type="plasmid" evidence="2">
    <name>pRSE40</name>
</geneLocation>
<keyword evidence="1" id="KW-0614">Plasmid</keyword>
<proteinExistence type="predicted"/>
<sequence>MRITEATMLAILKQGGCIRTFFRRARRHAGTPPPGMPDGYVLESADQREDTPLTHIDFSIIVPRLVCTETWSQVAGREEFGGETWRLRTDGEVPAP</sequence>
<dbReference type="AlphaFoldDB" id="A0A3Q9MT52"/>
<evidence type="ECO:0000313" key="1">
    <source>
        <dbReference type="EMBL" id="AZT39765.1"/>
    </source>
</evidence>
<name>A0A3Q9MT52_SALET</name>
<protein>
    <submittedName>
        <fullName evidence="1">Cytoplasmic protein</fullName>
    </submittedName>
</protein>
<dbReference type="EMBL" id="CP034710">
    <property type="protein sequence ID" value="AZT39765.1"/>
    <property type="molecule type" value="Genomic_DNA"/>
</dbReference>
<dbReference type="EMBL" id="CP034699">
    <property type="protein sequence ID" value="AZT44485.1"/>
    <property type="molecule type" value="Genomic_DNA"/>
</dbReference>
<accession>A0A3Q9MT52</accession>
<geneLocation type="plasmid" evidence="1">
    <name>pRSE21</name>
</geneLocation>
<organism evidence="1">
    <name type="scientific">Salmonella enterica subsp. enterica serovar Karamoja</name>
    <dbReference type="NCBI Taxonomy" id="2500153"/>
    <lineage>
        <taxon>Bacteria</taxon>
        <taxon>Pseudomonadati</taxon>
        <taxon>Pseudomonadota</taxon>
        <taxon>Gammaproteobacteria</taxon>
        <taxon>Enterobacterales</taxon>
        <taxon>Enterobacteriaceae</taxon>
        <taxon>Salmonella</taxon>
    </lineage>
</organism>
<reference evidence="1" key="1">
    <citation type="submission" date="2018-12" db="EMBL/GenBank/DDBJ databases">
        <title>Complete genome sequences of twenty non-typhoidal Salmonella isolates from Rwanda.</title>
        <authorList>
            <person name="Byukusenge M."/>
            <person name="Li L."/>
            <person name="Subhashinie K."/>
            <person name="Nzayirambaho M."/>
            <person name="Kuchipudi S.V."/>
            <person name="Jayarao B.M."/>
        </authorList>
    </citation>
    <scope>NUCLEOTIDE SEQUENCE</scope>
    <source>
        <strain evidence="1">RSE21</strain>
        <strain evidence="2">RSE40</strain>
        <plasmid evidence="1">pRSE21</plasmid>
        <plasmid evidence="2">pRSE40</plasmid>
    </source>
</reference>
<evidence type="ECO:0000313" key="2">
    <source>
        <dbReference type="EMBL" id="AZT44485.1"/>
    </source>
</evidence>